<dbReference type="Pfam" id="PF03795">
    <property type="entry name" value="YCII"/>
    <property type="match status" value="1"/>
</dbReference>
<dbReference type="Gene3D" id="3.30.70.1060">
    <property type="entry name" value="Dimeric alpha+beta barrel"/>
    <property type="match status" value="1"/>
</dbReference>
<keyword evidence="4" id="KW-1185">Reference proteome</keyword>
<dbReference type="SUPFAM" id="SSF54909">
    <property type="entry name" value="Dimeric alpha+beta barrel"/>
    <property type="match status" value="1"/>
</dbReference>
<evidence type="ECO:0000256" key="1">
    <source>
        <dbReference type="ARBA" id="ARBA00007689"/>
    </source>
</evidence>
<comment type="similarity">
    <text evidence="1">Belongs to the YciI family.</text>
</comment>
<dbReference type="Proteomes" id="UP000530564">
    <property type="component" value="Unassembled WGS sequence"/>
</dbReference>
<dbReference type="InterPro" id="IPR011008">
    <property type="entry name" value="Dimeric_a/b-barrel"/>
</dbReference>
<comment type="caution">
    <text evidence="3">The sequence shown here is derived from an EMBL/GenBank/DDBJ whole genome shotgun (WGS) entry which is preliminary data.</text>
</comment>
<dbReference type="InterPro" id="IPR005545">
    <property type="entry name" value="YCII"/>
</dbReference>
<dbReference type="RefSeq" id="WP_183771219.1">
    <property type="nucleotide sequence ID" value="NZ_JACIDK010000002.1"/>
</dbReference>
<name>A0A839ZZY9_9CAUL</name>
<protein>
    <recommendedName>
        <fullName evidence="2">YCII-related domain-containing protein</fullName>
    </recommendedName>
</protein>
<evidence type="ECO:0000313" key="3">
    <source>
        <dbReference type="EMBL" id="MBB3890810.1"/>
    </source>
</evidence>
<gene>
    <name evidence="3" type="ORF">GGQ61_001527</name>
</gene>
<proteinExistence type="inferred from homology"/>
<organism evidence="3 4">
    <name type="scientific">Phenylobacterium haematophilum</name>
    <dbReference type="NCBI Taxonomy" id="98513"/>
    <lineage>
        <taxon>Bacteria</taxon>
        <taxon>Pseudomonadati</taxon>
        <taxon>Pseudomonadota</taxon>
        <taxon>Alphaproteobacteria</taxon>
        <taxon>Caulobacterales</taxon>
        <taxon>Caulobacteraceae</taxon>
        <taxon>Phenylobacterium</taxon>
    </lineage>
</organism>
<accession>A0A839ZZY9</accession>
<dbReference type="EMBL" id="JACIDK010000002">
    <property type="protein sequence ID" value="MBB3890810.1"/>
    <property type="molecule type" value="Genomic_DNA"/>
</dbReference>
<dbReference type="PANTHER" id="PTHR35174:SF1">
    <property type="entry name" value="BLL0086 PROTEIN"/>
    <property type="match status" value="1"/>
</dbReference>
<dbReference type="AlphaFoldDB" id="A0A839ZZY9"/>
<reference evidence="3 4" key="1">
    <citation type="submission" date="2020-08" db="EMBL/GenBank/DDBJ databases">
        <title>Genomic Encyclopedia of Type Strains, Phase IV (KMG-IV): sequencing the most valuable type-strain genomes for metagenomic binning, comparative biology and taxonomic classification.</title>
        <authorList>
            <person name="Goeker M."/>
        </authorList>
    </citation>
    <scope>NUCLEOTIDE SEQUENCE [LARGE SCALE GENOMIC DNA]</scope>
    <source>
        <strain evidence="3 4">DSM 21793</strain>
    </source>
</reference>
<feature type="domain" description="YCII-related" evidence="2">
    <location>
        <begin position="1"/>
        <end position="90"/>
    </location>
</feature>
<sequence>MRFMFFITSAHTTPPTPELIEAMDKLANEEIKAGRMIDTGGLMPLVTGARVRLESGKVSLIDGPFIEAKEMVGGYAIFEMQNKEEAVASAMNFMQMHADHMPGWEGTCEIRAMAGDDFEAGCPVSVATAADA</sequence>
<evidence type="ECO:0000313" key="4">
    <source>
        <dbReference type="Proteomes" id="UP000530564"/>
    </source>
</evidence>
<evidence type="ECO:0000259" key="2">
    <source>
        <dbReference type="Pfam" id="PF03795"/>
    </source>
</evidence>
<dbReference type="PANTHER" id="PTHR35174">
    <property type="entry name" value="BLL7171 PROTEIN-RELATED"/>
    <property type="match status" value="1"/>
</dbReference>